<dbReference type="AlphaFoldDB" id="A0AAV7U690"/>
<gene>
    <name evidence="1" type="ORF">NDU88_001389</name>
</gene>
<dbReference type="PANTHER" id="PTHR19446">
    <property type="entry name" value="REVERSE TRANSCRIPTASES"/>
    <property type="match status" value="1"/>
</dbReference>
<evidence type="ECO:0000313" key="2">
    <source>
        <dbReference type="Proteomes" id="UP001066276"/>
    </source>
</evidence>
<evidence type="ECO:0000313" key="1">
    <source>
        <dbReference type="EMBL" id="KAJ1184585.1"/>
    </source>
</evidence>
<proteinExistence type="predicted"/>
<comment type="caution">
    <text evidence="1">The sequence shown here is derived from an EMBL/GenBank/DDBJ whole genome shotgun (WGS) entry which is preliminary data.</text>
</comment>
<organism evidence="1 2">
    <name type="scientific">Pleurodeles waltl</name>
    <name type="common">Iberian ribbed newt</name>
    <dbReference type="NCBI Taxonomy" id="8319"/>
    <lineage>
        <taxon>Eukaryota</taxon>
        <taxon>Metazoa</taxon>
        <taxon>Chordata</taxon>
        <taxon>Craniata</taxon>
        <taxon>Vertebrata</taxon>
        <taxon>Euteleostomi</taxon>
        <taxon>Amphibia</taxon>
        <taxon>Batrachia</taxon>
        <taxon>Caudata</taxon>
        <taxon>Salamandroidea</taxon>
        <taxon>Salamandridae</taxon>
        <taxon>Pleurodelinae</taxon>
        <taxon>Pleurodeles</taxon>
    </lineage>
</organism>
<dbReference type="EMBL" id="JANPWB010000005">
    <property type="protein sequence ID" value="KAJ1184585.1"/>
    <property type="molecule type" value="Genomic_DNA"/>
</dbReference>
<reference evidence="1" key="1">
    <citation type="journal article" date="2022" name="bioRxiv">
        <title>Sequencing and chromosome-scale assembly of the giantPleurodeles waltlgenome.</title>
        <authorList>
            <person name="Brown T."/>
            <person name="Elewa A."/>
            <person name="Iarovenko S."/>
            <person name="Subramanian E."/>
            <person name="Araus A.J."/>
            <person name="Petzold A."/>
            <person name="Susuki M."/>
            <person name="Suzuki K.-i.T."/>
            <person name="Hayashi T."/>
            <person name="Toyoda A."/>
            <person name="Oliveira C."/>
            <person name="Osipova E."/>
            <person name="Leigh N.D."/>
            <person name="Simon A."/>
            <person name="Yun M.H."/>
        </authorList>
    </citation>
    <scope>NUCLEOTIDE SEQUENCE</scope>
    <source>
        <strain evidence="1">20211129_DDA</strain>
        <tissue evidence="1">Liver</tissue>
    </source>
</reference>
<sequence>MLMCPIWENDMIQKIQDKGSQTLSETEQVAEHFRSYYTDLYWLQLTFDKEVITDYLAHIAMKWLMTEHRERLMAPLCLEEIQAALKDMPSRKASGTDGLMVAFCKAYQDQLTPHLATLFEEMTAGGCMPPTLCEALLVVLLEPGKPGRPEDRCSSYRPLSLMNVDMKL</sequence>
<keyword evidence="2" id="KW-1185">Reference proteome</keyword>
<dbReference type="Proteomes" id="UP001066276">
    <property type="component" value="Chromosome 3_1"/>
</dbReference>
<name>A0AAV7U690_PLEWA</name>
<accession>A0AAV7U690</accession>
<protein>
    <submittedName>
        <fullName evidence="1">Uncharacterized protein</fullName>
    </submittedName>
</protein>